<dbReference type="AlphaFoldDB" id="X6N4T7"/>
<organism evidence="6 7">
    <name type="scientific">Reticulomyxa filosa</name>
    <dbReference type="NCBI Taxonomy" id="46433"/>
    <lineage>
        <taxon>Eukaryota</taxon>
        <taxon>Sar</taxon>
        <taxon>Rhizaria</taxon>
        <taxon>Retaria</taxon>
        <taxon>Foraminifera</taxon>
        <taxon>Monothalamids</taxon>
        <taxon>Reticulomyxidae</taxon>
        <taxon>Reticulomyxa</taxon>
    </lineage>
</organism>
<comment type="caution">
    <text evidence="6">The sequence shown here is derived from an EMBL/GenBank/DDBJ whole genome shotgun (WGS) entry which is preliminary data.</text>
</comment>
<evidence type="ECO:0000256" key="1">
    <source>
        <dbReference type="ARBA" id="ARBA00022603"/>
    </source>
</evidence>
<keyword evidence="3" id="KW-0949">S-adenosyl-L-methionine</keyword>
<dbReference type="EMBL" id="ASPP01012000">
    <property type="protein sequence ID" value="ETO21041.1"/>
    <property type="molecule type" value="Genomic_DNA"/>
</dbReference>
<sequence>MRDDPEETGSKGPPIDIYDTYRISEKQKQLLREQSGTLKFTPTYNEPKYFRSPLPEDLVNHVEHLQTLVLLRECARLNIFDSIPHANIDFERINNPHKYKYLCVCVCVTTDRNTEEDSFVKISIEDLSKKCGLDKYKIYRILRALSFVDYTTLSYEFVDEDEGHDHATANTKNMKRSEKGSDEEKEKEKEGEEMDMDKVFVRHTNSSVKYTSKGYAFPILMSKTSPLNALIFEDWKLILQSNRPLSLAEYVKKNKLFGDNALYHTSGFDTYFNLYMLETAKECRMQIANNFDFSQVLTVADIGGGLGHVLSTLLHRNPELYGYLLETRNVIKDAKEYIAKNDKTNHIGGRIEFVCADFLSDNHDDAVPIQADVYLLKWILHDHSDKSCLKILKNIQAAATQTDSKQYRPRLLIVEQLLPDSKHSLGSNKHLNFMDIHLMAMYGGKERTLYEYDKLCRQSGFERVGDLRNVKPVGAFHMIEYQLQ</sequence>
<evidence type="ECO:0000256" key="2">
    <source>
        <dbReference type="ARBA" id="ARBA00022679"/>
    </source>
</evidence>
<name>X6N4T7_RETFI</name>
<keyword evidence="1 6" id="KW-0489">Methyltransferase</keyword>
<evidence type="ECO:0000313" key="6">
    <source>
        <dbReference type="EMBL" id="ETO21041.1"/>
    </source>
</evidence>
<evidence type="ECO:0000313" key="7">
    <source>
        <dbReference type="Proteomes" id="UP000023152"/>
    </source>
</evidence>
<dbReference type="Proteomes" id="UP000023152">
    <property type="component" value="Unassembled WGS sequence"/>
</dbReference>
<evidence type="ECO:0000259" key="5">
    <source>
        <dbReference type="Pfam" id="PF00891"/>
    </source>
</evidence>
<reference evidence="6 7" key="1">
    <citation type="journal article" date="2013" name="Curr. Biol.">
        <title>The Genome of the Foraminiferan Reticulomyxa filosa.</title>
        <authorList>
            <person name="Glockner G."/>
            <person name="Hulsmann N."/>
            <person name="Schleicher M."/>
            <person name="Noegel A.A."/>
            <person name="Eichinger L."/>
            <person name="Gallinger C."/>
            <person name="Pawlowski J."/>
            <person name="Sierra R."/>
            <person name="Euteneuer U."/>
            <person name="Pillet L."/>
            <person name="Moustafa A."/>
            <person name="Platzer M."/>
            <person name="Groth M."/>
            <person name="Szafranski K."/>
            <person name="Schliwa M."/>
        </authorList>
    </citation>
    <scope>NUCLEOTIDE SEQUENCE [LARGE SCALE GENOMIC DNA]</scope>
</reference>
<gene>
    <name evidence="6" type="ORF">RFI_16162</name>
</gene>
<dbReference type="PANTHER" id="PTHR43712:SF2">
    <property type="entry name" value="O-METHYLTRANSFERASE CICE"/>
    <property type="match status" value="1"/>
</dbReference>
<feature type="domain" description="O-methyltransferase C-terminal" evidence="5">
    <location>
        <begin position="261"/>
        <end position="462"/>
    </location>
</feature>
<dbReference type="InterPro" id="IPR001077">
    <property type="entry name" value="COMT_C"/>
</dbReference>
<keyword evidence="7" id="KW-1185">Reference proteome</keyword>
<dbReference type="Gene3D" id="3.40.50.150">
    <property type="entry name" value="Vaccinia Virus protein VP39"/>
    <property type="match status" value="1"/>
</dbReference>
<dbReference type="InterPro" id="IPR029063">
    <property type="entry name" value="SAM-dependent_MTases_sf"/>
</dbReference>
<proteinExistence type="predicted"/>
<evidence type="ECO:0000256" key="3">
    <source>
        <dbReference type="ARBA" id="ARBA00022691"/>
    </source>
</evidence>
<feature type="compositionally biased region" description="Basic and acidic residues" evidence="4">
    <location>
        <begin position="175"/>
        <end position="193"/>
    </location>
</feature>
<protein>
    <submittedName>
        <fullName evidence="6">SAM-dependent O-methyltransferase</fullName>
    </submittedName>
</protein>
<keyword evidence="2 6" id="KW-0808">Transferase</keyword>
<dbReference type="Pfam" id="PF00891">
    <property type="entry name" value="Methyltransf_2"/>
    <property type="match status" value="1"/>
</dbReference>
<dbReference type="OrthoDB" id="1606438at2759"/>
<dbReference type="SUPFAM" id="SSF53335">
    <property type="entry name" value="S-adenosyl-L-methionine-dependent methyltransferases"/>
    <property type="match status" value="1"/>
</dbReference>
<evidence type="ECO:0000256" key="4">
    <source>
        <dbReference type="SAM" id="MobiDB-lite"/>
    </source>
</evidence>
<dbReference type="PANTHER" id="PTHR43712">
    <property type="entry name" value="PUTATIVE (AFU_ORTHOLOGUE AFUA_4G14580)-RELATED"/>
    <property type="match status" value="1"/>
</dbReference>
<feature type="region of interest" description="Disordered" evidence="4">
    <location>
        <begin position="166"/>
        <end position="193"/>
    </location>
</feature>
<dbReference type="PROSITE" id="PS51683">
    <property type="entry name" value="SAM_OMT_II"/>
    <property type="match status" value="1"/>
</dbReference>
<dbReference type="GO" id="GO:0008171">
    <property type="term" value="F:O-methyltransferase activity"/>
    <property type="evidence" value="ECO:0007669"/>
    <property type="project" value="InterPro"/>
</dbReference>
<dbReference type="GO" id="GO:0032259">
    <property type="term" value="P:methylation"/>
    <property type="evidence" value="ECO:0007669"/>
    <property type="project" value="UniProtKB-KW"/>
</dbReference>
<dbReference type="InterPro" id="IPR016461">
    <property type="entry name" value="COMT-like"/>
</dbReference>
<accession>X6N4T7</accession>